<proteinExistence type="predicted"/>
<name>A0AC34RKQ1_9BILA</name>
<organism evidence="1 2">
    <name type="scientific">Panagrolaimus sp. JU765</name>
    <dbReference type="NCBI Taxonomy" id="591449"/>
    <lineage>
        <taxon>Eukaryota</taxon>
        <taxon>Metazoa</taxon>
        <taxon>Ecdysozoa</taxon>
        <taxon>Nematoda</taxon>
        <taxon>Chromadorea</taxon>
        <taxon>Rhabditida</taxon>
        <taxon>Tylenchina</taxon>
        <taxon>Panagrolaimomorpha</taxon>
        <taxon>Panagrolaimoidea</taxon>
        <taxon>Panagrolaimidae</taxon>
        <taxon>Panagrolaimus</taxon>
    </lineage>
</organism>
<accession>A0AC34RKQ1</accession>
<reference evidence="2" key="1">
    <citation type="submission" date="2022-11" db="UniProtKB">
        <authorList>
            <consortium name="WormBaseParasite"/>
        </authorList>
    </citation>
    <scope>IDENTIFICATION</scope>
</reference>
<evidence type="ECO:0000313" key="1">
    <source>
        <dbReference type="Proteomes" id="UP000887576"/>
    </source>
</evidence>
<dbReference type="WBParaSite" id="JU765_v2.g779.t1">
    <property type="protein sequence ID" value="JU765_v2.g779.t1"/>
    <property type="gene ID" value="JU765_v2.g779"/>
</dbReference>
<evidence type="ECO:0000313" key="2">
    <source>
        <dbReference type="WBParaSite" id="JU765_v2.g779.t1"/>
    </source>
</evidence>
<sequence length="606" mass="68502">MNRLRFVILLICIAQAAAAYDSYFAFAQVRNPISQVSSRFCVNHQFPGSLPSAPDLADPVKLVWFSMINDTNICPQKSISNFTDRVIVPIRYTTFSNATCLGAYSTSTYMDEQARWLSRFGVDKVLYLVEKGKSVEVAPKYHKYLFSQFSNPELNETNPDTFYIYWDTFFDEILKMSGSTTGELTPLEISFYRPKSWPFDFSEAIIVIIAVFCIVAGSVWSTRILTDDDMKLSRVCETSSANAEEGALTDSPTDGSVDGNKDMHVDGNKDMQSISVLGVAVIVGLIFAILIMAFFFRVAAVWLFNIFVVLVGTYSIYKCLMALYCFEESKKLSLSLICCNLLDYSFFKKKFGLFNVFAFVFAAAFCISWFIVRKQYYAFWLLNFINLCLCVCAMHGSQIRNLKIISILLIGMFIYDIVMVFGTRLITPNGCSVMLQVVTGVDCNPKIVEGPSYPIAPVEMSRPERMPLLFYVPFVNDVMQSCYDVNVETEYRHIMLGLGDVIIPGYLITEYRHIMLGLGDVIIPGYLIVYCFFVDKMKSSKIPYGVIAVIGYIFGLISTFLALKLMKTAQPALIYLVPFTLIPIILTSIIRGHFQQIWRGKFTSET</sequence>
<protein>
    <submittedName>
        <fullName evidence="2">Signal peptide peptidase-like 2A</fullName>
    </submittedName>
</protein>
<dbReference type="Proteomes" id="UP000887576">
    <property type="component" value="Unplaced"/>
</dbReference>